<accession>A0A9P9XT24</accession>
<protein>
    <submittedName>
        <fullName evidence="2">Uncharacterized protein</fullName>
    </submittedName>
</protein>
<gene>
    <name evidence="2" type="ORF">CABS02_00922</name>
</gene>
<sequence length="112" mass="11942">MHIIYTVLLPALVATAEAVTCASAPFKSTPAFRFKRQSNGVWVAQFTGGYVNYAPGGLSAAGVVKLVNETPDRKVFCLPAPDDWACFWLNGHDTCSTNINLKPTLVGVIGNA</sequence>
<proteinExistence type="predicted"/>
<dbReference type="EMBL" id="SDAQ01000002">
    <property type="protein sequence ID" value="KAI3558882.1"/>
    <property type="molecule type" value="Genomic_DNA"/>
</dbReference>
<dbReference type="OrthoDB" id="4825083at2759"/>
<keyword evidence="1" id="KW-0732">Signal</keyword>
<evidence type="ECO:0000313" key="3">
    <source>
        <dbReference type="Proteomes" id="UP001056436"/>
    </source>
</evidence>
<name>A0A9P9XT24_9PEZI</name>
<evidence type="ECO:0000313" key="2">
    <source>
        <dbReference type="EMBL" id="KAI3558882.1"/>
    </source>
</evidence>
<dbReference type="AlphaFoldDB" id="A0A9P9XT24"/>
<evidence type="ECO:0000256" key="1">
    <source>
        <dbReference type="SAM" id="SignalP"/>
    </source>
</evidence>
<comment type="caution">
    <text evidence="2">The sequence shown here is derived from an EMBL/GenBank/DDBJ whole genome shotgun (WGS) entry which is preliminary data.</text>
</comment>
<feature type="signal peptide" evidence="1">
    <location>
        <begin position="1"/>
        <end position="18"/>
    </location>
</feature>
<reference evidence="2" key="1">
    <citation type="submission" date="2019-01" db="EMBL/GenBank/DDBJ databases">
        <title>Colletotrichum abscissum LGMF1257.</title>
        <authorList>
            <person name="Baroncelli R."/>
        </authorList>
    </citation>
    <scope>NUCLEOTIDE SEQUENCE</scope>
    <source>
        <strain evidence="2">Ca142</strain>
    </source>
</reference>
<dbReference type="Proteomes" id="UP001056436">
    <property type="component" value="Unassembled WGS sequence"/>
</dbReference>
<organism evidence="2 3">
    <name type="scientific">Colletotrichum abscissum</name>
    <dbReference type="NCBI Taxonomy" id="1671311"/>
    <lineage>
        <taxon>Eukaryota</taxon>
        <taxon>Fungi</taxon>
        <taxon>Dikarya</taxon>
        <taxon>Ascomycota</taxon>
        <taxon>Pezizomycotina</taxon>
        <taxon>Sordariomycetes</taxon>
        <taxon>Hypocreomycetidae</taxon>
        <taxon>Glomerellales</taxon>
        <taxon>Glomerellaceae</taxon>
        <taxon>Colletotrichum</taxon>
        <taxon>Colletotrichum acutatum species complex</taxon>
    </lineage>
</organism>
<keyword evidence="3" id="KW-1185">Reference proteome</keyword>
<feature type="chain" id="PRO_5040431467" evidence="1">
    <location>
        <begin position="19"/>
        <end position="112"/>
    </location>
</feature>